<accession>A0A644VTE9</accession>
<dbReference type="InterPro" id="IPR014729">
    <property type="entry name" value="Rossmann-like_a/b/a_fold"/>
</dbReference>
<sequence length="401" mass="46113">MNITGIITEYNPFHNGHLYHLDSAKRETNCDGIVCIMSGNFVQRGEPALIDKWKRAEMAILNGVDLVLELPTFYALSSAEFFARGSVYILDSINVIKNIFFGSECGDINLLTKIAKILTDESNELKLEIKENLKKGMTYAKARELSLIKILEDDSLKEILSNSNNILGIEYIKALILLNSSIKPLTLKREGAKYNDKELNSLFSSATSIRESLKNNLSLDNLKNYIPSVSLNMLYTLKDKNYPFVFEKDMYEYIKYKLITNCIDFNNLFEIKEGLDNKFLKEIYYSTSYEDLIFRVKSKRYTYTKISRLMSQIFLSLDRYSFKDLINPDNLYAKVLGFNDNGRLILKEMKKKSKIPIITKVSKNINNPLLNLDIQATKAYSILNNKVNPLNDYLMLPIIKS</sequence>
<dbReference type="PANTHER" id="PTHR37825">
    <property type="entry name" value="TRNA(MET) CYTIDINE ACETATE LIGASE"/>
    <property type="match status" value="1"/>
</dbReference>
<gene>
    <name evidence="1" type="ORF">SDC9_40711</name>
</gene>
<dbReference type="SUPFAM" id="SSF52374">
    <property type="entry name" value="Nucleotidylyl transferase"/>
    <property type="match status" value="1"/>
</dbReference>
<reference evidence="1" key="1">
    <citation type="submission" date="2019-08" db="EMBL/GenBank/DDBJ databases">
        <authorList>
            <person name="Kucharzyk K."/>
            <person name="Murdoch R.W."/>
            <person name="Higgins S."/>
            <person name="Loffler F."/>
        </authorList>
    </citation>
    <scope>NUCLEOTIDE SEQUENCE</scope>
</reference>
<dbReference type="HAMAP" id="MF_01539">
    <property type="entry name" value="TmcAL"/>
    <property type="match status" value="1"/>
</dbReference>
<proteinExistence type="inferred from homology"/>
<dbReference type="EMBL" id="VSSQ01000432">
    <property type="protein sequence ID" value="MPL94557.1"/>
    <property type="molecule type" value="Genomic_DNA"/>
</dbReference>
<dbReference type="Gene3D" id="3.40.50.620">
    <property type="entry name" value="HUPs"/>
    <property type="match status" value="1"/>
</dbReference>
<evidence type="ECO:0000313" key="1">
    <source>
        <dbReference type="EMBL" id="MPL94557.1"/>
    </source>
</evidence>
<dbReference type="Pfam" id="PF05636">
    <property type="entry name" value="HIGH_NTase1"/>
    <property type="match status" value="1"/>
</dbReference>
<dbReference type="PANTHER" id="PTHR37825:SF1">
    <property type="entry name" value="TRNA(MET) CYTIDINE ACETATE LIGASE"/>
    <property type="match status" value="1"/>
</dbReference>
<evidence type="ECO:0008006" key="2">
    <source>
        <dbReference type="Google" id="ProtNLM"/>
    </source>
</evidence>
<dbReference type="InterPro" id="IPR008513">
    <property type="entry name" value="tRNA(Met)_cyd_acetate_ligase"/>
</dbReference>
<dbReference type="AlphaFoldDB" id="A0A644VTE9"/>
<dbReference type="NCBIfam" id="NF010191">
    <property type="entry name" value="PRK13670.1"/>
    <property type="match status" value="1"/>
</dbReference>
<organism evidence="1">
    <name type="scientific">bioreactor metagenome</name>
    <dbReference type="NCBI Taxonomy" id="1076179"/>
    <lineage>
        <taxon>unclassified sequences</taxon>
        <taxon>metagenomes</taxon>
        <taxon>ecological metagenomes</taxon>
    </lineage>
</organism>
<name>A0A644VTE9_9ZZZZ</name>
<protein>
    <recommendedName>
        <fullName evidence="2">tRNA(Met) cytidine acetate ligase</fullName>
    </recommendedName>
</protein>
<comment type="caution">
    <text evidence="1">The sequence shown here is derived from an EMBL/GenBank/DDBJ whole genome shotgun (WGS) entry which is preliminary data.</text>
</comment>